<evidence type="ECO:0000256" key="1">
    <source>
        <dbReference type="SAM" id="MobiDB-lite"/>
    </source>
</evidence>
<accession>A0A517SQ88</accession>
<dbReference type="Proteomes" id="UP000315003">
    <property type="component" value="Chromosome"/>
</dbReference>
<evidence type="ECO:0000313" key="4">
    <source>
        <dbReference type="Proteomes" id="UP000315003"/>
    </source>
</evidence>
<dbReference type="NCBIfam" id="TIGR03032">
    <property type="entry name" value="TIGR03032 family protein"/>
    <property type="match status" value="1"/>
</dbReference>
<dbReference type="RefSeq" id="WP_145269336.1">
    <property type="nucleotide sequence ID" value="NZ_CP036272.1"/>
</dbReference>
<dbReference type="InterPro" id="IPR011044">
    <property type="entry name" value="Quino_amine_DH_bsu"/>
</dbReference>
<proteinExistence type="predicted"/>
<sequence>MVQKKSPSVPKRQIDFRHSTQFVPILEHLHCSLLVSTYAAGKLACISASDGQLHLQFSNFQQAMGVTSPVMADGQPADRIAVGGPNLIWFLSDAGPMAQHVEHAGTYDKAFLARESFVTGNISIHEMSWGTDGELWVINTLFSCLCTLHEDFAFVPQWKPDFISDLEPQDRCHLNGMAMLDGRPKYVSMLGTGNQPRSWKEHKANGGVIMEVESQQVIAKNLCMPHSPRLYQDKLYALDSGRGRLITIDPLSGQVTTVAQYPGYGRGLAFAGQFAIIGMSRARETSVFGGVPICEKPDEMRCGVVLVDLKSGQCVAYLEFVSGVEELFDVQVVPHSKRPVVCGPYPKEDGQSSVWVIPRHDQVSALNQSPARRGVTRRPPQSQRD</sequence>
<evidence type="ECO:0000259" key="2">
    <source>
        <dbReference type="Pfam" id="PF16261"/>
    </source>
</evidence>
<feature type="domain" description="Conserved hypothetical protein CHP03032" evidence="2">
    <location>
        <begin position="21"/>
        <end position="341"/>
    </location>
</feature>
<keyword evidence="4" id="KW-1185">Reference proteome</keyword>
<dbReference type="OrthoDB" id="238183at2"/>
<dbReference type="InterPro" id="IPR017481">
    <property type="entry name" value="CHP03032"/>
</dbReference>
<feature type="region of interest" description="Disordered" evidence="1">
    <location>
        <begin position="363"/>
        <end position="385"/>
    </location>
</feature>
<dbReference type="EMBL" id="CP036272">
    <property type="protein sequence ID" value="QDT58282.1"/>
    <property type="molecule type" value="Genomic_DNA"/>
</dbReference>
<dbReference type="AlphaFoldDB" id="A0A517SQ88"/>
<protein>
    <recommendedName>
        <fullName evidence="2">Conserved hypothetical protein CHP03032 domain-containing protein</fullName>
    </recommendedName>
</protein>
<evidence type="ECO:0000313" key="3">
    <source>
        <dbReference type="EMBL" id="QDT58282.1"/>
    </source>
</evidence>
<dbReference type="SUPFAM" id="SSF50969">
    <property type="entry name" value="YVTN repeat-like/Quinoprotein amine dehydrogenase"/>
    <property type="match status" value="1"/>
</dbReference>
<gene>
    <name evidence="3" type="ORF">SV7mr_07720</name>
</gene>
<name>A0A517SQ88_9BACT</name>
<organism evidence="3 4">
    <name type="scientific">Stieleria bergensis</name>
    <dbReference type="NCBI Taxonomy" id="2528025"/>
    <lineage>
        <taxon>Bacteria</taxon>
        <taxon>Pseudomonadati</taxon>
        <taxon>Planctomycetota</taxon>
        <taxon>Planctomycetia</taxon>
        <taxon>Pirellulales</taxon>
        <taxon>Pirellulaceae</taxon>
        <taxon>Stieleria</taxon>
    </lineage>
</organism>
<reference evidence="3 4" key="1">
    <citation type="submission" date="2019-02" db="EMBL/GenBank/DDBJ databases">
        <title>Deep-cultivation of Planctomycetes and their phenomic and genomic characterization uncovers novel biology.</title>
        <authorList>
            <person name="Wiegand S."/>
            <person name="Jogler M."/>
            <person name="Boedeker C."/>
            <person name="Pinto D."/>
            <person name="Vollmers J."/>
            <person name="Rivas-Marin E."/>
            <person name="Kohn T."/>
            <person name="Peeters S.H."/>
            <person name="Heuer A."/>
            <person name="Rast P."/>
            <person name="Oberbeckmann S."/>
            <person name="Bunk B."/>
            <person name="Jeske O."/>
            <person name="Meyerdierks A."/>
            <person name="Storesund J.E."/>
            <person name="Kallscheuer N."/>
            <person name="Luecker S."/>
            <person name="Lage O.M."/>
            <person name="Pohl T."/>
            <person name="Merkel B.J."/>
            <person name="Hornburger P."/>
            <person name="Mueller R.-W."/>
            <person name="Bruemmer F."/>
            <person name="Labrenz M."/>
            <person name="Spormann A.M."/>
            <person name="Op den Camp H."/>
            <person name="Overmann J."/>
            <person name="Amann R."/>
            <person name="Jetten M.S.M."/>
            <person name="Mascher T."/>
            <person name="Medema M.H."/>
            <person name="Devos D.P."/>
            <person name="Kaster A.-K."/>
            <person name="Ovreas L."/>
            <person name="Rohde M."/>
            <person name="Galperin M.Y."/>
            <person name="Jogler C."/>
        </authorList>
    </citation>
    <scope>NUCLEOTIDE SEQUENCE [LARGE SCALE GENOMIC DNA]</scope>
    <source>
        <strain evidence="3 4">SV_7m_r</strain>
    </source>
</reference>
<dbReference type="Pfam" id="PF16261">
    <property type="entry name" value="DUF4915"/>
    <property type="match status" value="1"/>
</dbReference>